<dbReference type="PANTHER" id="PTHR20661:SF0">
    <property type="entry name" value="PHOSPHATIDYLINOSITOL-GLYCAN BIOSYNTHESIS CLASS W PROTEIN"/>
    <property type="match status" value="1"/>
</dbReference>
<feature type="transmembrane region" description="Helical" evidence="5">
    <location>
        <begin position="292"/>
        <end position="316"/>
    </location>
</feature>
<protein>
    <submittedName>
        <fullName evidence="6">Uncharacterized protein</fullName>
    </submittedName>
</protein>
<gene>
    <name evidence="6" type="ORF">JEQ12_001022</name>
</gene>
<dbReference type="GO" id="GO:0032216">
    <property type="term" value="F:glucosaminyl-phosphatidylinositol O-acyltransferase activity"/>
    <property type="evidence" value="ECO:0007669"/>
    <property type="project" value="TreeGrafter"/>
</dbReference>
<dbReference type="AlphaFoldDB" id="A0A836AQC0"/>
<keyword evidence="4 5" id="KW-0472">Membrane</keyword>
<evidence type="ECO:0000256" key="5">
    <source>
        <dbReference type="SAM" id="Phobius"/>
    </source>
</evidence>
<keyword evidence="3 5" id="KW-1133">Transmembrane helix</keyword>
<dbReference type="GO" id="GO:0005783">
    <property type="term" value="C:endoplasmic reticulum"/>
    <property type="evidence" value="ECO:0007669"/>
    <property type="project" value="TreeGrafter"/>
</dbReference>
<keyword evidence="2 5" id="KW-0812">Transmembrane</keyword>
<dbReference type="Pfam" id="PF06423">
    <property type="entry name" value="GWT1"/>
    <property type="match status" value="1"/>
</dbReference>
<dbReference type="GO" id="GO:0072659">
    <property type="term" value="P:protein localization to plasma membrane"/>
    <property type="evidence" value="ECO:0007669"/>
    <property type="project" value="TreeGrafter"/>
</dbReference>
<proteinExistence type="predicted"/>
<evidence type="ECO:0000313" key="7">
    <source>
        <dbReference type="Proteomes" id="UP000664991"/>
    </source>
</evidence>
<evidence type="ECO:0000256" key="4">
    <source>
        <dbReference type="ARBA" id="ARBA00023136"/>
    </source>
</evidence>
<feature type="transmembrane region" description="Helical" evidence="5">
    <location>
        <begin position="227"/>
        <end position="247"/>
    </location>
</feature>
<dbReference type="GO" id="GO:0016020">
    <property type="term" value="C:membrane"/>
    <property type="evidence" value="ECO:0007669"/>
    <property type="project" value="UniProtKB-SubCell"/>
</dbReference>
<evidence type="ECO:0000256" key="1">
    <source>
        <dbReference type="ARBA" id="ARBA00004141"/>
    </source>
</evidence>
<dbReference type="EMBL" id="JAEMGP010000001">
    <property type="protein sequence ID" value="KAG5215446.1"/>
    <property type="molecule type" value="Genomic_DNA"/>
</dbReference>
<reference evidence="6 7" key="1">
    <citation type="submission" date="2020-12" db="EMBL/GenBank/DDBJ databases">
        <title>De novo assembly of Tibetan sheep genome.</title>
        <authorList>
            <person name="Li X."/>
        </authorList>
    </citation>
    <scope>NUCLEOTIDE SEQUENCE [LARGE SCALE GENOMIC DNA]</scope>
    <source>
        <tissue evidence="6">Heart</tissue>
    </source>
</reference>
<sequence length="331" mass="37209">MRHLSHELTLWISGQNPQLLPWGRAHIQRRASLTHQGHENPELGALWWTKYFETLDKKKNSQQQMKETFVSDHNGTSILEITEGLGLPTLLILCRGLGIIFSQKLDMSECLPGKFLKVSLDSEYIPGISCFHVIDSAFTAVAILAINFPCKSTGMGCHLLLCFPRRLPKIGLYGIGAMDFEIGGFLLRTAMISPKIRRKYTKGPDFILQSHCTLAIRSQKHLTEYRVQWNISFTLIVVKWIASQVLITFPLNKPLIVAIRVGLLNTNSEKITSTLWYITVLMASVQTGMDSLAFYIWVIASYLILLSSLILGDIILSFAKFLIKGTVLPCS</sequence>
<dbReference type="Proteomes" id="UP000664991">
    <property type="component" value="Unassembled WGS sequence"/>
</dbReference>
<feature type="transmembrane region" description="Helical" evidence="5">
    <location>
        <begin position="170"/>
        <end position="190"/>
    </location>
</feature>
<evidence type="ECO:0000256" key="3">
    <source>
        <dbReference type="ARBA" id="ARBA00022989"/>
    </source>
</evidence>
<dbReference type="InterPro" id="IPR009447">
    <property type="entry name" value="PIGW/GWT1"/>
</dbReference>
<comment type="caution">
    <text evidence="6">The sequence shown here is derived from an EMBL/GenBank/DDBJ whole genome shotgun (WGS) entry which is preliminary data.</text>
</comment>
<accession>A0A836AQC0</accession>
<dbReference type="GO" id="GO:0006506">
    <property type="term" value="P:GPI anchor biosynthetic process"/>
    <property type="evidence" value="ECO:0007669"/>
    <property type="project" value="InterPro"/>
</dbReference>
<organism evidence="6 7">
    <name type="scientific">Ovis aries</name>
    <name type="common">Sheep</name>
    <dbReference type="NCBI Taxonomy" id="9940"/>
    <lineage>
        <taxon>Eukaryota</taxon>
        <taxon>Metazoa</taxon>
        <taxon>Chordata</taxon>
        <taxon>Craniata</taxon>
        <taxon>Vertebrata</taxon>
        <taxon>Euteleostomi</taxon>
        <taxon>Mammalia</taxon>
        <taxon>Eutheria</taxon>
        <taxon>Laurasiatheria</taxon>
        <taxon>Artiodactyla</taxon>
        <taxon>Ruminantia</taxon>
        <taxon>Pecora</taxon>
        <taxon>Bovidae</taxon>
        <taxon>Caprinae</taxon>
        <taxon>Ovis</taxon>
    </lineage>
</organism>
<name>A0A836AQC0_SHEEP</name>
<dbReference type="PANTHER" id="PTHR20661">
    <property type="entry name" value="PHOSPHATIDYLINOSITOL-GLYCAN BIOSYNTHESIS CLASS W PROTEIN"/>
    <property type="match status" value="1"/>
</dbReference>
<evidence type="ECO:0000313" key="6">
    <source>
        <dbReference type="EMBL" id="KAG5215446.1"/>
    </source>
</evidence>
<comment type="subcellular location">
    <subcellularLocation>
        <location evidence="1">Membrane</location>
        <topology evidence="1">Multi-pass membrane protein</topology>
    </subcellularLocation>
</comment>
<evidence type="ECO:0000256" key="2">
    <source>
        <dbReference type="ARBA" id="ARBA00022692"/>
    </source>
</evidence>